<keyword evidence="3" id="KW-0560">Oxidoreductase</keyword>
<keyword evidence="2" id="KW-0169">Cobalamin biosynthesis</keyword>
<comment type="caution">
    <text evidence="4">The sequence shown here is derived from an EMBL/GenBank/DDBJ whole genome shotgun (WGS) entry which is preliminary data.</text>
</comment>
<sequence length="245" mass="26042">MKRRLLILGGTGEAAMLARHLTGRADLDIVSSLAGRVAAPSLPTGAVRVGGFGGVDGLAAYLKAERIDAVVDATHPFAARMSWNAAEACRRVRVPLLTFVRPAWQPQANDRWLPVADIAAAASLCRGRVFLTVGRQELAPFAAVDAWFLIRTIDPPDGPLPTRHALLLARGPFALADEIDLMRVHAIDLVVSKNSGGPATYAKIAAARALGLPVVMVERPARPATDEAGSLEAVVAWLDRPHHTP</sequence>
<accession>A0A8J3E1Y4</accession>
<evidence type="ECO:0000256" key="2">
    <source>
        <dbReference type="ARBA" id="ARBA00022573"/>
    </source>
</evidence>
<dbReference type="InterPro" id="IPR003723">
    <property type="entry name" value="Precorrin-6x_reduct"/>
</dbReference>
<protein>
    <submittedName>
        <fullName evidence="4">Precorrin-6A reductase</fullName>
    </submittedName>
</protein>
<proteinExistence type="predicted"/>
<dbReference type="EMBL" id="BMJQ01000002">
    <property type="protein sequence ID" value="GGF06073.1"/>
    <property type="molecule type" value="Genomic_DNA"/>
</dbReference>
<dbReference type="PANTHER" id="PTHR36925">
    <property type="entry name" value="COBALT-PRECORRIN-6A REDUCTASE"/>
    <property type="match status" value="1"/>
</dbReference>
<reference evidence="4" key="1">
    <citation type="journal article" date="2014" name="Int. J. Syst. Evol. Microbiol.">
        <title>Complete genome sequence of Corynebacterium casei LMG S-19264T (=DSM 44701T), isolated from a smear-ripened cheese.</title>
        <authorList>
            <consortium name="US DOE Joint Genome Institute (JGI-PGF)"/>
            <person name="Walter F."/>
            <person name="Albersmeier A."/>
            <person name="Kalinowski J."/>
            <person name="Ruckert C."/>
        </authorList>
    </citation>
    <scope>NUCLEOTIDE SEQUENCE</scope>
    <source>
        <strain evidence="4">CGMCC 1.15725</strain>
    </source>
</reference>
<evidence type="ECO:0000256" key="3">
    <source>
        <dbReference type="ARBA" id="ARBA00023002"/>
    </source>
</evidence>
<evidence type="ECO:0000313" key="5">
    <source>
        <dbReference type="Proteomes" id="UP000646365"/>
    </source>
</evidence>
<dbReference type="RefSeq" id="WP_189043026.1">
    <property type="nucleotide sequence ID" value="NZ_BMJQ01000002.1"/>
</dbReference>
<dbReference type="Proteomes" id="UP000646365">
    <property type="component" value="Unassembled WGS sequence"/>
</dbReference>
<evidence type="ECO:0000256" key="1">
    <source>
        <dbReference type="ARBA" id="ARBA00004953"/>
    </source>
</evidence>
<comment type="pathway">
    <text evidence="1">Cofactor biosynthesis; adenosylcobalamin biosynthesis.</text>
</comment>
<gene>
    <name evidence="4" type="ORF">GCM10011611_09470</name>
</gene>
<dbReference type="GO" id="GO:0016994">
    <property type="term" value="F:precorrin-6A reductase activity"/>
    <property type="evidence" value="ECO:0007669"/>
    <property type="project" value="InterPro"/>
</dbReference>
<dbReference type="PROSITE" id="PS51014">
    <property type="entry name" value="COBK_CBIJ"/>
    <property type="match status" value="1"/>
</dbReference>
<keyword evidence="5" id="KW-1185">Reference proteome</keyword>
<dbReference type="Pfam" id="PF02571">
    <property type="entry name" value="CbiJ"/>
    <property type="match status" value="1"/>
</dbReference>
<dbReference type="GO" id="GO:0009236">
    <property type="term" value="P:cobalamin biosynthetic process"/>
    <property type="evidence" value="ECO:0007669"/>
    <property type="project" value="UniProtKB-UniPathway"/>
</dbReference>
<dbReference type="PANTHER" id="PTHR36925:SF1">
    <property type="entry name" value="COBALT-PRECORRIN-6A REDUCTASE"/>
    <property type="match status" value="1"/>
</dbReference>
<dbReference type="UniPathway" id="UPA00148"/>
<dbReference type="AlphaFoldDB" id="A0A8J3E1Y4"/>
<evidence type="ECO:0000313" key="4">
    <source>
        <dbReference type="EMBL" id="GGF06073.1"/>
    </source>
</evidence>
<organism evidence="4 5">
    <name type="scientific">Aliidongia dinghuensis</name>
    <dbReference type="NCBI Taxonomy" id="1867774"/>
    <lineage>
        <taxon>Bacteria</taxon>
        <taxon>Pseudomonadati</taxon>
        <taxon>Pseudomonadota</taxon>
        <taxon>Alphaproteobacteria</taxon>
        <taxon>Rhodospirillales</taxon>
        <taxon>Dongiaceae</taxon>
        <taxon>Aliidongia</taxon>
    </lineage>
</organism>
<dbReference type="NCBIfam" id="TIGR00715">
    <property type="entry name" value="precor6x_red"/>
    <property type="match status" value="1"/>
</dbReference>
<reference evidence="4" key="2">
    <citation type="submission" date="2020-09" db="EMBL/GenBank/DDBJ databases">
        <authorList>
            <person name="Sun Q."/>
            <person name="Zhou Y."/>
        </authorList>
    </citation>
    <scope>NUCLEOTIDE SEQUENCE</scope>
    <source>
        <strain evidence="4">CGMCC 1.15725</strain>
    </source>
</reference>
<name>A0A8J3E1Y4_9PROT</name>
<dbReference type="NCBIfam" id="NF005968">
    <property type="entry name" value="PRK08057.1-2"/>
    <property type="match status" value="1"/>
</dbReference>